<dbReference type="GO" id="GO:0005840">
    <property type="term" value="C:ribosome"/>
    <property type="evidence" value="ECO:0007669"/>
    <property type="project" value="UniProtKB-KW"/>
</dbReference>
<dbReference type="Pfam" id="PF05635">
    <property type="entry name" value="23S_rRNA_IVP"/>
    <property type="match status" value="1"/>
</dbReference>
<gene>
    <name evidence="1" type="ORF">Theba_1170</name>
</gene>
<evidence type="ECO:0000313" key="1">
    <source>
        <dbReference type="EMBL" id="AFK06868.1"/>
    </source>
</evidence>
<dbReference type="AlphaFoldDB" id="I2F4L5"/>
<dbReference type="STRING" id="660470.Theba_1170"/>
<dbReference type="Gene3D" id="1.20.1440.60">
    <property type="entry name" value="23S rRNA-intervening sequence"/>
    <property type="match status" value="1"/>
</dbReference>
<keyword evidence="2" id="KW-1185">Reference proteome</keyword>
<dbReference type="RefSeq" id="WP_014730857.1">
    <property type="nucleotide sequence ID" value="NC_017934.1"/>
</dbReference>
<dbReference type="PANTHER" id="PTHR38471:SF2">
    <property type="entry name" value="FOUR HELIX BUNDLE PROTEIN"/>
    <property type="match status" value="1"/>
</dbReference>
<accession>I2F4L5</accession>
<organism evidence="1 2">
    <name type="scientific">Mesotoga prima MesG1.Ag.4.2</name>
    <dbReference type="NCBI Taxonomy" id="660470"/>
    <lineage>
        <taxon>Bacteria</taxon>
        <taxon>Thermotogati</taxon>
        <taxon>Thermotogota</taxon>
        <taxon>Thermotogae</taxon>
        <taxon>Kosmotogales</taxon>
        <taxon>Kosmotogaceae</taxon>
        <taxon>Mesotoga</taxon>
    </lineage>
</organism>
<dbReference type="Proteomes" id="UP000002881">
    <property type="component" value="Chromosome"/>
</dbReference>
<evidence type="ECO:0000313" key="2">
    <source>
        <dbReference type="Proteomes" id="UP000002881"/>
    </source>
</evidence>
<keyword evidence="1" id="KW-0687">Ribonucleoprotein</keyword>
<dbReference type="EMBL" id="CP003532">
    <property type="protein sequence ID" value="AFK06868.1"/>
    <property type="molecule type" value="Genomic_DNA"/>
</dbReference>
<dbReference type="HOGENOM" id="CLU_129874_0_6_0"/>
<dbReference type="SUPFAM" id="SSF158446">
    <property type="entry name" value="IVS-encoded protein-like"/>
    <property type="match status" value="1"/>
</dbReference>
<name>I2F4L5_9BACT</name>
<reference evidence="1 2" key="1">
    <citation type="journal article" date="2012" name="Genome Biol. Evol.">
        <title>Genome Sequence of the Mesophilic Thermotogales Bacterium Mesotoga prima MesG1.Ag.4.2 Reveals the Largest Thermotogales Genome To Date.</title>
        <authorList>
            <person name="Zhaxybayeva O."/>
            <person name="Swithers K.S."/>
            <person name="Foght J."/>
            <person name="Green A.G."/>
            <person name="Bruce D."/>
            <person name="Detter C."/>
            <person name="Han S."/>
            <person name="Teshima H."/>
            <person name="Han J."/>
            <person name="Woyke T."/>
            <person name="Pitluck S."/>
            <person name="Nolan M."/>
            <person name="Ivanova N."/>
            <person name="Pati A."/>
            <person name="Land M.L."/>
            <person name="Dlutek M."/>
            <person name="Doolittle W.F."/>
            <person name="Noll K.M."/>
            <person name="Nesbo C.L."/>
        </authorList>
    </citation>
    <scope>NUCLEOTIDE SEQUENCE [LARGE SCALE GENOMIC DNA]</scope>
    <source>
        <strain evidence="2">mesG1.Ag.4.2</strain>
    </source>
</reference>
<dbReference type="CDD" id="cd16377">
    <property type="entry name" value="23S_rRNA_IVP_like"/>
    <property type="match status" value="1"/>
</dbReference>
<dbReference type="GeneID" id="87106987"/>
<dbReference type="InterPro" id="IPR036583">
    <property type="entry name" value="23S_rRNA_IVS_sf"/>
</dbReference>
<dbReference type="InterPro" id="IPR012657">
    <property type="entry name" value="23S_rRNA-intervening_sequence"/>
</dbReference>
<dbReference type="PANTHER" id="PTHR38471">
    <property type="entry name" value="FOUR HELIX BUNDLE PROTEIN"/>
    <property type="match status" value="1"/>
</dbReference>
<dbReference type="KEGG" id="mpg:Theba_1170"/>
<protein>
    <submittedName>
        <fullName evidence="1">S23 ribosomal protein</fullName>
    </submittedName>
</protein>
<dbReference type="eggNOG" id="ENOG5032YWC">
    <property type="taxonomic scope" value="Bacteria"/>
</dbReference>
<dbReference type="NCBIfam" id="TIGR02436">
    <property type="entry name" value="four helix bundle protein"/>
    <property type="match status" value="1"/>
</dbReference>
<proteinExistence type="predicted"/>
<sequence>MFYKDLDVYKKSIDFVVDIYKTTESFPESEKFGLISQLRRAAVSLPSNLAEGSGRNGRKELINFLHLARGSLFEIGTQLEISHRLRFVSQENYAKLEERRATIQRMMNALISSLRKKGENND</sequence>
<keyword evidence="1" id="KW-0689">Ribosomal protein</keyword>